<dbReference type="SMART" id="SM01217">
    <property type="entry name" value="Fn3_like"/>
    <property type="match status" value="1"/>
</dbReference>
<dbReference type="EMBL" id="JABEVY010000055">
    <property type="protein sequence ID" value="KAF5252526.1"/>
    <property type="molecule type" value="Genomic_DNA"/>
</dbReference>
<dbReference type="GO" id="GO:0008422">
    <property type="term" value="F:beta-glucosidase activity"/>
    <property type="evidence" value="ECO:0007669"/>
    <property type="project" value="UniProtKB-EC"/>
</dbReference>
<dbReference type="EC" id="3.2.1.21" evidence="4 10"/>
<evidence type="ECO:0000256" key="10">
    <source>
        <dbReference type="RuleBase" id="RU361161"/>
    </source>
</evidence>
<keyword evidence="13" id="KW-1185">Reference proteome</keyword>
<dbReference type="PRINTS" id="PR00133">
    <property type="entry name" value="GLHYDRLASE3"/>
</dbReference>
<dbReference type="Gene3D" id="2.60.420.10">
    <property type="entry name" value="Maltose phosphorylase, domain 3"/>
    <property type="match status" value="1"/>
</dbReference>
<dbReference type="Pfam" id="PF00933">
    <property type="entry name" value="Glyco_hydro_3"/>
    <property type="match status" value="1"/>
</dbReference>
<sequence length="1666" mass="182260">MENSRETRNTPKFVTPRRILRTLGDVISGKEVSSFNLTNGDSGDKAEVILDYGRCEGGFPVFTIESAAAPKGQQQVACQVTYSDGPFFLFSNAMDSYRVCRHHAIVTNDTQTVKPRFTQASQRYQKITLLGSNTSIAFSKVGFQAVRPDATVKANFHCSDETINRIWRDGVRTVDLCTVEREETVPAWDVTDEGTRVYGSHWAPCRQGTRWKDYKVTFQTKVNENGASWAVRMITNGLIFCLDTRSRTLTAVEGLSNKSSILPSIERGSWQLPESIELSGWLSIETLAVEDRVTVKIEGNEIASIRDIYVKAMLGNGLVNTGSVAFGGPPGWVALYRDLSVANLSGLALYENSLLHPDASRTLDDFQVGTNKLACIIDGAKRDRASFGGDAFVTGRSIAYSTADFEAWKGTIQLLLSHQTKEGYLGNLCPIQAPEHDGADDPPVYGHYSLAYALLLVVSIKDYWLHSGDWSVVEKSYRQLERQMEFTRGFLNSDGDVVPYGRPYALNAMASMSLDDKTASQYSSQAANLKETLIRTLWNSEQGTMRPSLSLDPHGVFQDVNAYAATLGVSPDHPKLAEGILPPGVSLSSAFRGFNKWDKFGVTSPYASGFALEALFAKNEGIKAIELLSQVWGVMANQDDPNYSGAHWEAMKTDGSPFNHDVSLAHGWSSWPVFLLPRYLAGVYPLEAGWKRIGVEPVLAGLEEVKYSLETTQGYLSVVVHINEDAGKGSIKIVVPQGSTAVVKALKGWSLENDGVIQGSGTEDEARNIRPRMIEDSAVDHMAGKPEYGAHARLPPTTLLWNSGTGLDLACWSGKSATRDKRSHIYNSQHHFMARYTQLSQLRLAIMDVQATLKTLSLQEKVRLLSGTPDDFVSIAGIPEKGIAPLKTADSISGIRPSEFNSALTTACFPNTACIASSWNNELLEKMGAELTRQAKIKHAQMILGPTINIQRDPRAGRNFECFSEDPLLSGYMAAAIVNGIQSKGYGACAKHFVCNDSETQRRYYNVDESPNGRALREIYLAAWSFLLKKSNPDGVMTAYNKVYGAFCCDSETLIQDILRKEWGYKGIVMSDWFGTRSTVAAMKAGVDVEMPVPVFRGERLIKAVTSGEVSEEVIDASVVRLLELRNRTQAAQSEGPEKSEIVQETNDIARQLAQEGIVLLKNENQTLPLPASTGLRVGVVGEYAKKAVFTGGGSASCNPQYRQVPLDLLREALPDEQKISHASGVRMRRIIPTVPVEIVTTKEGKKGVEVAYYNAGQDDPVLVETLEDAAINLMAQGKPGLETPGSYVKMITNLVPTSTGTHTLALRHSGPFTVEVDGVCVLKGDAPDITTEQFLFNLVKLESRVELEMEAGKSYHISVAMQSREPVIGEPTPYGLTLAFEEEYSEEEAISEAVEVAKSSDITIIYAGRSEQYESEGFDLEEITLPANQVAMIKAVAAASKKTAVLLHCGNPIDISSFADDVDAIVNMHFPGQEGPQAMADILTGKVNPSGRLTVTWFKTLEDWPSFGNFPAHKDESGGFTIKYSEGLKIGYRAPVPESRVQFPFGHGLSYTSFSYDRLNAELDASSSPSALTVSVSVTNTGSIAGKEVVQVYICAPKDGADRRPTRELKGFTKVQLSPGETKEVSVQIEVDTFNSHWSETSHAWTVDAGEYGVEVADQHATFVI</sequence>
<dbReference type="InterPro" id="IPR036962">
    <property type="entry name" value="Glyco_hydro_3_N_sf"/>
</dbReference>
<dbReference type="GO" id="GO:0030245">
    <property type="term" value="P:cellulose catabolic process"/>
    <property type="evidence" value="ECO:0007669"/>
    <property type="project" value="UniProtKB-UniPathway"/>
</dbReference>
<dbReference type="InterPro" id="IPR026891">
    <property type="entry name" value="Fn3-like"/>
</dbReference>
<dbReference type="Gene3D" id="3.20.20.300">
    <property type="entry name" value="Glycoside hydrolase, family 3, N-terminal domain"/>
    <property type="match status" value="1"/>
</dbReference>
<dbReference type="InterPro" id="IPR050288">
    <property type="entry name" value="Cellulose_deg_GH3"/>
</dbReference>
<dbReference type="PROSITE" id="PS00775">
    <property type="entry name" value="GLYCOSYL_HYDROL_F3"/>
    <property type="match status" value="1"/>
</dbReference>
<proteinExistence type="inferred from homology"/>
<evidence type="ECO:0000256" key="9">
    <source>
        <dbReference type="ARBA" id="ARBA00023326"/>
    </source>
</evidence>
<evidence type="ECO:0000256" key="2">
    <source>
        <dbReference type="ARBA" id="ARBA00004987"/>
    </source>
</evidence>
<dbReference type="InterPro" id="IPR011658">
    <property type="entry name" value="PA14_dom"/>
</dbReference>
<dbReference type="InterPro" id="IPR017853">
    <property type="entry name" value="GH"/>
</dbReference>
<reference evidence="12 13" key="1">
    <citation type="journal article" date="2020" name="BMC Genomics">
        <title>Correction to: Identification and distribution of gene clusters required for synthesis of sphingolipid metabolism inhibitors in diverse species of the filamentous fungus Fusarium.</title>
        <authorList>
            <person name="Kim H.S."/>
            <person name="Lohmar J.M."/>
            <person name="Busman M."/>
            <person name="Brown D.W."/>
            <person name="Naumann T.A."/>
            <person name="Divon H.H."/>
            <person name="Lysoe E."/>
            <person name="Uhlig S."/>
            <person name="Proctor R.H."/>
        </authorList>
    </citation>
    <scope>NUCLEOTIDE SEQUENCE [LARGE SCALE GENOMIC DNA]</scope>
    <source>
        <strain evidence="12 13">NRRL 25214</strain>
    </source>
</reference>
<evidence type="ECO:0000256" key="4">
    <source>
        <dbReference type="ARBA" id="ARBA00012744"/>
    </source>
</evidence>
<dbReference type="InterPro" id="IPR037524">
    <property type="entry name" value="PA14/GLEYA"/>
</dbReference>
<comment type="similarity">
    <text evidence="3 10">Belongs to the glycosyl hydrolase 3 family.</text>
</comment>
<keyword evidence="6" id="KW-0325">Glycoprotein</keyword>
<dbReference type="Gene3D" id="3.40.50.1700">
    <property type="entry name" value="Glycoside hydrolase family 3 C-terminal domain"/>
    <property type="match status" value="1"/>
</dbReference>
<feature type="domain" description="PA14" evidence="11">
    <location>
        <begin position="1244"/>
        <end position="1395"/>
    </location>
</feature>
<keyword evidence="5 10" id="KW-0378">Hydrolase</keyword>
<comment type="caution">
    <text evidence="12">The sequence shown here is derived from an EMBL/GenBank/DDBJ whole genome shotgun (WGS) entry which is preliminary data.</text>
</comment>
<dbReference type="InterPro" id="IPR001764">
    <property type="entry name" value="Glyco_hydro_3_N"/>
</dbReference>
<keyword evidence="8 10" id="KW-0326">Glycosidase</keyword>
<dbReference type="InterPro" id="IPR008928">
    <property type="entry name" value="6-hairpin_glycosidase_sf"/>
</dbReference>
<dbReference type="InterPro" id="IPR012341">
    <property type="entry name" value="6hp_glycosidase-like_sf"/>
</dbReference>
<dbReference type="SUPFAM" id="SSF48208">
    <property type="entry name" value="Six-hairpin glycosidases"/>
    <property type="match status" value="1"/>
</dbReference>
<organism evidence="12 13">
    <name type="scientific">Fusarium anthophilum</name>
    <dbReference type="NCBI Taxonomy" id="48485"/>
    <lineage>
        <taxon>Eukaryota</taxon>
        <taxon>Fungi</taxon>
        <taxon>Dikarya</taxon>
        <taxon>Ascomycota</taxon>
        <taxon>Pezizomycotina</taxon>
        <taxon>Sordariomycetes</taxon>
        <taxon>Hypocreomycetidae</taxon>
        <taxon>Hypocreales</taxon>
        <taxon>Nectriaceae</taxon>
        <taxon>Fusarium</taxon>
        <taxon>Fusarium fujikuroi species complex</taxon>
    </lineage>
</organism>
<dbReference type="SUPFAM" id="SSF51445">
    <property type="entry name" value="(Trans)glycosidases"/>
    <property type="match status" value="1"/>
</dbReference>
<dbReference type="Proteomes" id="UP000573603">
    <property type="component" value="Unassembled WGS sequence"/>
</dbReference>
<dbReference type="Gene3D" id="1.50.10.10">
    <property type="match status" value="1"/>
</dbReference>
<dbReference type="UniPathway" id="UPA00696"/>
<dbReference type="Pfam" id="PF07691">
    <property type="entry name" value="PA14"/>
    <property type="match status" value="1"/>
</dbReference>
<keyword evidence="7 10" id="KW-0119">Carbohydrate metabolism</keyword>
<evidence type="ECO:0000256" key="3">
    <source>
        <dbReference type="ARBA" id="ARBA00005336"/>
    </source>
</evidence>
<evidence type="ECO:0000259" key="11">
    <source>
        <dbReference type="PROSITE" id="PS51820"/>
    </source>
</evidence>
<dbReference type="Gene3D" id="2.60.40.10">
    <property type="entry name" value="Immunoglobulins"/>
    <property type="match status" value="1"/>
</dbReference>
<dbReference type="SMART" id="SM00758">
    <property type="entry name" value="PA14"/>
    <property type="match status" value="1"/>
</dbReference>
<dbReference type="InterPro" id="IPR036881">
    <property type="entry name" value="Glyco_hydro_3_C_sf"/>
</dbReference>
<keyword evidence="9 10" id="KW-0624">Polysaccharide degradation</keyword>
<comment type="pathway">
    <text evidence="2 10">Glycan metabolism; cellulose degradation.</text>
</comment>
<evidence type="ECO:0000256" key="1">
    <source>
        <dbReference type="ARBA" id="ARBA00000448"/>
    </source>
</evidence>
<dbReference type="PANTHER" id="PTHR42715:SF10">
    <property type="entry name" value="BETA-GLUCOSIDASE"/>
    <property type="match status" value="1"/>
</dbReference>
<evidence type="ECO:0000256" key="7">
    <source>
        <dbReference type="ARBA" id="ARBA00023277"/>
    </source>
</evidence>
<dbReference type="Pfam" id="PF01915">
    <property type="entry name" value="Glyco_hydro_3_C"/>
    <property type="match status" value="1"/>
</dbReference>
<dbReference type="SUPFAM" id="SSF56988">
    <property type="entry name" value="Anthrax protective antigen"/>
    <property type="match status" value="1"/>
</dbReference>
<evidence type="ECO:0000313" key="13">
    <source>
        <dbReference type="Proteomes" id="UP000573603"/>
    </source>
</evidence>
<dbReference type="PANTHER" id="PTHR42715">
    <property type="entry name" value="BETA-GLUCOSIDASE"/>
    <property type="match status" value="1"/>
</dbReference>
<accession>A0A8H4ZUN7</accession>
<dbReference type="InterPro" id="IPR019800">
    <property type="entry name" value="Glyco_hydro_3_AS"/>
</dbReference>
<name>A0A8H4ZUN7_9HYPO</name>
<evidence type="ECO:0000313" key="12">
    <source>
        <dbReference type="EMBL" id="KAF5252526.1"/>
    </source>
</evidence>
<evidence type="ECO:0000256" key="6">
    <source>
        <dbReference type="ARBA" id="ARBA00023180"/>
    </source>
</evidence>
<dbReference type="Pfam" id="PF14310">
    <property type="entry name" value="Fn3-like"/>
    <property type="match status" value="1"/>
</dbReference>
<dbReference type="InterPro" id="IPR013783">
    <property type="entry name" value="Ig-like_fold"/>
</dbReference>
<dbReference type="InterPro" id="IPR035398">
    <property type="entry name" value="Bac_rhamnosid_C"/>
</dbReference>
<dbReference type="Pfam" id="PF17390">
    <property type="entry name" value="Bac_rhamnosid_C"/>
    <property type="match status" value="1"/>
</dbReference>
<comment type="catalytic activity">
    <reaction evidence="1 10">
        <text>Hydrolysis of terminal, non-reducing beta-D-glucosyl residues with release of beta-D-glucose.</text>
        <dbReference type="EC" id="3.2.1.21"/>
    </reaction>
</comment>
<protein>
    <recommendedName>
        <fullName evidence="4 10">beta-glucosidase</fullName>
        <ecNumber evidence="4 10">3.2.1.21</ecNumber>
    </recommendedName>
</protein>
<dbReference type="Gene3D" id="2.60.120.260">
    <property type="entry name" value="Galactose-binding domain-like"/>
    <property type="match status" value="1"/>
</dbReference>
<dbReference type="PROSITE" id="PS51820">
    <property type="entry name" value="PA14"/>
    <property type="match status" value="1"/>
</dbReference>
<gene>
    <name evidence="12" type="ORF">FANTH_2420</name>
</gene>
<dbReference type="InterPro" id="IPR002772">
    <property type="entry name" value="Glyco_hydro_3_C"/>
</dbReference>
<dbReference type="SUPFAM" id="SSF52279">
    <property type="entry name" value="Beta-D-glucan exohydrolase, C-terminal domain"/>
    <property type="match status" value="1"/>
</dbReference>
<evidence type="ECO:0000256" key="8">
    <source>
        <dbReference type="ARBA" id="ARBA00023295"/>
    </source>
</evidence>
<evidence type="ECO:0000256" key="5">
    <source>
        <dbReference type="ARBA" id="ARBA00022801"/>
    </source>
</evidence>